<evidence type="ECO:0000313" key="3">
    <source>
        <dbReference type="Proteomes" id="UP000181901"/>
    </source>
</evidence>
<reference evidence="2 3" key="1">
    <citation type="submission" date="2015-09" db="EMBL/GenBank/DDBJ databases">
        <title>Genome of Desulfovibrio dechloracetivorans BerOc1, a mercury methylating strain isolated from highly hydrocarbons and metals contaminated coastal sediments.</title>
        <authorList>
            <person name="Goni Urriza M."/>
            <person name="Gassie C."/>
            <person name="Bouchez O."/>
            <person name="Klopp C."/>
            <person name="Ranchou-Peyruse A."/>
            <person name="Remy G."/>
        </authorList>
    </citation>
    <scope>NUCLEOTIDE SEQUENCE [LARGE SCALE GENOMIC DNA]</scope>
    <source>
        <strain evidence="2 3">BerOc1</strain>
    </source>
</reference>
<proteinExistence type="predicted"/>
<keyword evidence="1" id="KW-0472">Membrane</keyword>
<dbReference type="AlphaFoldDB" id="A0A1J5N5V0"/>
<accession>A0A1J5N5V0</accession>
<sequence length="50" mass="5577">MSKNRFTTDDKGFDYMANNGVEEQDRDTLGILFAVAVMAVITVSQYLGML</sequence>
<evidence type="ECO:0000313" key="2">
    <source>
        <dbReference type="EMBL" id="OIQ50200.1"/>
    </source>
</evidence>
<keyword evidence="1" id="KW-0812">Transmembrane</keyword>
<protein>
    <submittedName>
        <fullName evidence="2">Uncharacterized protein</fullName>
    </submittedName>
</protein>
<gene>
    <name evidence="2" type="ORF">BerOc1_02130</name>
</gene>
<organism evidence="2 3">
    <name type="scientific">Pseudodesulfovibrio hydrargyri</name>
    <dbReference type="NCBI Taxonomy" id="2125990"/>
    <lineage>
        <taxon>Bacteria</taxon>
        <taxon>Pseudomonadati</taxon>
        <taxon>Thermodesulfobacteriota</taxon>
        <taxon>Desulfovibrionia</taxon>
        <taxon>Desulfovibrionales</taxon>
        <taxon>Desulfovibrionaceae</taxon>
    </lineage>
</organism>
<comment type="caution">
    <text evidence="2">The sequence shown here is derived from an EMBL/GenBank/DDBJ whole genome shotgun (WGS) entry which is preliminary data.</text>
</comment>
<dbReference type="EMBL" id="LKAQ01000004">
    <property type="protein sequence ID" value="OIQ50200.1"/>
    <property type="molecule type" value="Genomic_DNA"/>
</dbReference>
<feature type="transmembrane region" description="Helical" evidence="1">
    <location>
        <begin position="29"/>
        <end position="48"/>
    </location>
</feature>
<keyword evidence="1" id="KW-1133">Transmembrane helix</keyword>
<keyword evidence="3" id="KW-1185">Reference proteome</keyword>
<name>A0A1J5N5V0_9BACT</name>
<evidence type="ECO:0000256" key="1">
    <source>
        <dbReference type="SAM" id="Phobius"/>
    </source>
</evidence>
<dbReference type="RefSeq" id="WP_165610808.1">
    <property type="nucleotide sequence ID" value="NZ_LKAQ01000004.1"/>
</dbReference>
<dbReference type="Proteomes" id="UP000181901">
    <property type="component" value="Unassembled WGS sequence"/>
</dbReference>